<dbReference type="Gene3D" id="3.40.50.300">
    <property type="entry name" value="P-loop containing nucleotide triphosphate hydrolases"/>
    <property type="match status" value="1"/>
</dbReference>
<organism evidence="1">
    <name type="scientific">Trepomonas sp. PC1</name>
    <dbReference type="NCBI Taxonomy" id="1076344"/>
    <lineage>
        <taxon>Eukaryota</taxon>
        <taxon>Metamonada</taxon>
        <taxon>Diplomonadida</taxon>
        <taxon>Hexamitidae</taxon>
        <taxon>Hexamitinae</taxon>
        <taxon>Trepomonas</taxon>
    </lineage>
</organism>
<dbReference type="CDD" id="cd00882">
    <property type="entry name" value="Ras_like_GTPase"/>
    <property type="match status" value="1"/>
</dbReference>
<sequence>ISTEFDIDGIIENTEPINSDTQTGPPIFDTLHRFNIAVLGTKNAGATSLCYRLWKNQYKLQKRDKIEYTIDVATSNVRINLYDLQGYDNQFTLQKDIKIIQNCTFAFIAFSVKDQTWQKDVTKLVSLVQESNKNCRVALVGTKIDEGNYSKETIRKYVYSNKIKLYYFVSNKTGEGCHQLLQLHWPDKQDPNIHIEQKKCCK</sequence>
<proteinExistence type="predicted"/>
<dbReference type="AlphaFoldDB" id="A0A146K5G6"/>
<evidence type="ECO:0000313" key="1">
    <source>
        <dbReference type="EMBL" id="JAP90739.1"/>
    </source>
</evidence>
<protein>
    <submittedName>
        <fullName evidence="1">Small GTP-binding protein</fullName>
    </submittedName>
</protein>
<dbReference type="GO" id="GO:0005525">
    <property type="term" value="F:GTP binding"/>
    <property type="evidence" value="ECO:0007669"/>
    <property type="project" value="InterPro"/>
</dbReference>
<gene>
    <name evidence="1" type="ORF">TPC1_17871</name>
</gene>
<dbReference type="InterPro" id="IPR027417">
    <property type="entry name" value="P-loop_NTPase"/>
</dbReference>
<name>A0A146K5G6_9EUKA</name>
<dbReference type="Pfam" id="PF00071">
    <property type="entry name" value="Ras"/>
    <property type="match status" value="1"/>
</dbReference>
<feature type="non-terminal residue" evidence="1">
    <location>
        <position position="1"/>
    </location>
</feature>
<dbReference type="GO" id="GO:0003924">
    <property type="term" value="F:GTPase activity"/>
    <property type="evidence" value="ECO:0007669"/>
    <property type="project" value="InterPro"/>
</dbReference>
<accession>A0A146K5G6</accession>
<dbReference type="InterPro" id="IPR001806">
    <property type="entry name" value="Small_GTPase"/>
</dbReference>
<reference evidence="1" key="1">
    <citation type="submission" date="2015-07" db="EMBL/GenBank/DDBJ databases">
        <title>Adaptation to a free-living lifestyle via gene acquisitions in the diplomonad Trepomonas sp. PC1.</title>
        <authorList>
            <person name="Xu F."/>
            <person name="Jerlstrom-Hultqvist J."/>
            <person name="Kolisko M."/>
            <person name="Simpson A.G.B."/>
            <person name="Roger A.J."/>
            <person name="Svard S.G."/>
            <person name="Andersson J.O."/>
        </authorList>
    </citation>
    <scope>NUCLEOTIDE SEQUENCE</scope>
    <source>
        <strain evidence="1">PC1</strain>
    </source>
</reference>
<dbReference type="SUPFAM" id="SSF52540">
    <property type="entry name" value="P-loop containing nucleoside triphosphate hydrolases"/>
    <property type="match status" value="1"/>
</dbReference>
<dbReference type="EMBL" id="GDID01005867">
    <property type="protein sequence ID" value="JAP90739.1"/>
    <property type="molecule type" value="Transcribed_RNA"/>
</dbReference>